<dbReference type="Pfam" id="PF01523">
    <property type="entry name" value="PmbA_TldD_1st"/>
    <property type="match status" value="1"/>
</dbReference>
<feature type="region of interest" description="Disordered" evidence="2">
    <location>
        <begin position="348"/>
        <end position="370"/>
    </location>
</feature>
<name>A0ABQ1J0T6_9SPHN</name>
<evidence type="ECO:0000259" key="3">
    <source>
        <dbReference type="Pfam" id="PF01523"/>
    </source>
</evidence>
<feature type="domain" description="Metalloprotease TldD/E N-terminal" evidence="3">
    <location>
        <begin position="53"/>
        <end position="108"/>
    </location>
</feature>
<dbReference type="Pfam" id="PF19290">
    <property type="entry name" value="PmbA_TldD_2nd"/>
    <property type="match status" value="1"/>
</dbReference>
<reference evidence="7" key="1">
    <citation type="journal article" date="2019" name="Int. J. Syst. Evol. Microbiol.">
        <title>The Global Catalogue of Microorganisms (GCM) 10K type strain sequencing project: providing services to taxonomists for standard genome sequencing and annotation.</title>
        <authorList>
            <consortium name="The Broad Institute Genomics Platform"/>
            <consortium name="The Broad Institute Genome Sequencing Center for Infectious Disease"/>
            <person name="Wu L."/>
            <person name="Ma J."/>
        </authorList>
    </citation>
    <scope>NUCLEOTIDE SEQUENCE [LARGE SCALE GENOMIC DNA]</scope>
    <source>
        <strain evidence="7">CGMCC 1.12851</strain>
    </source>
</reference>
<proteinExistence type="inferred from homology"/>
<organism evidence="6 7">
    <name type="scientific">Blastomonas aquatica</name>
    <dbReference type="NCBI Taxonomy" id="1510276"/>
    <lineage>
        <taxon>Bacteria</taxon>
        <taxon>Pseudomonadati</taxon>
        <taxon>Pseudomonadota</taxon>
        <taxon>Alphaproteobacteria</taxon>
        <taxon>Sphingomonadales</taxon>
        <taxon>Sphingomonadaceae</taxon>
        <taxon>Blastomonas</taxon>
    </lineage>
</organism>
<sequence length="466" mass="47844">MTGGGLIDHASREAYTHLMQTPTQARDLAQDLVARALAAGATAADAVFACDASTDVQIRLGALEDVQRSESAAIGLRVFDGKRSASVSGADVTAAGLATLAERAVAMARLAPEDAYAGLAPEELLARGPLEPLDLDDGLDPDPALLRDLAERCEEAARAVTGVTNSEGGSAGAVRSVMALATSHGFTGSYGGSRYGIGASVLAGGESAMERDSASHTVRFLSDLESPEDIGRRAGERAVARLGAGKISSGAMPVVFDPRAGGSLIGSLIGAISGGAIARKTSFLLDKRGTAIFDSAVTILDDPHRPRGLRSRRFDGEGLPTRPQRLIDQGVLTGWLMDSAAARQLGEQPTGHAARGISGAPSTGPSNVHMAAGRETPAALMAGIGTGVYITELIGMGVNGVTGDYSRGASGFIIRDGHLAEPISEITIASNLIDMFAALIPANDLSFRYAVNVPTLRIDGMMVASS</sequence>
<dbReference type="InterPro" id="IPR035068">
    <property type="entry name" value="TldD/PmbA_N"/>
</dbReference>
<dbReference type="InterPro" id="IPR047657">
    <property type="entry name" value="PmbA"/>
</dbReference>
<keyword evidence="7" id="KW-1185">Reference proteome</keyword>
<dbReference type="PANTHER" id="PTHR43421:SF1">
    <property type="entry name" value="METALLOPROTEASE PMBA"/>
    <property type="match status" value="1"/>
</dbReference>
<protein>
    <submittedName>
        <fullName evidence="6">Modulator protein</fullName>
    </submittedName>
</protein>
<dbReference type="InterPro" id="IPR045570">
    <property type="entry name" value="Metalloprtase-TldD/E_cen_dom"/>
</dbReference>
<evidence type="ECO:0000259" key="4">
    <source>
        <dbReference type="Pfam" id="PF19289"/>
    </source>
</evidence>
<dbReference type="SUPFAM" id="SSF111283">
    <property type="entry name" value="Putative modulator of DNA gyrase, PmbA/TldD"/>
    <property type="match status" value="1"/>
</dbReference>
<comment type="caution">
    <text evidence="6">The sequence shown here is derived from an EMBL/GenBank/DDBJ whole genome shotgun (WGS) entry which is preliminary data.</text>
</comment>
<feature type="domain" description="Metalloprotease TldD/E central" evidence="5">
    <location>
        <begin position="138"/>
        <end position="242"/>
    </location>
</feature>
<gene>
    <name evidence="6" type="ORF">GCM10010833_07050</name>
</gene>
<dbReference type="InterPro" id="IPR036059">
    <property type="entry name" value="TldD/PmbA_sf"/>
</dbReference>
<dbReference type="PANTHER" id="PTHR43421">
    <property type="entry name" value="METALLOPROTEASE PMBA"/>
    <property type="match status" value="1"/>
</dbReference>
<evidence type="ECO:0000313" key="6">
    <source>
        <dbReference type="EMBL" id="GGB54973.1"/>
    </source>
</evidence>
<comment type="similarity">
    <text evidence="1">Belongs to the peptidase U62 family.</text>
</comment>
<evidence type="ECO:0000259" key="5">
    <source>
        <dbReference type="Pfam" id="PF19290"/>
    </source>
</evidence>
<dbReference type="Pfam" id="PF19289">
    <property type="entry name" value="PmbA_TldD_3rd"/>
    <property type="match status" value="1"/>
</dbReference>
<dbReference type="InterPro" id="IPR045569">
    <property type="entry name" value="Metalloprtase-TldD/E_C"/>
</dbReference>
<dbReference type="InterPro" id="IPR002510">
    <property type="entry name" value="Metalloprtase-TldD/E_N"/>
</dbReference>
<feature type="domain" description="Metalloprotease TldD/E C-terminal" evidence="4">
    <location>
        <begin position="249"/>
        <end position="464"/>
    </location>
</feature>
<dbReference type="Proteomes" id="UP000614261">
    <property type="component" value="Unassembled WGS sequence"/>
</dbReference>
<evidence type="ECO:0000256" key="1">
    <source>
        <dbReference type="ARBA" id="ARBA00005836"/>
    </source>
</evidence>
<evidence type="ECO:0000256" key="2">
    <source>
        <dbReference type="SAM" id="MobiDB-lite"/>
    </source>
</evidence>
<accession>A0ABQ1J0T6</accession>
<evidence type="ECO:0000313" key="7">
    <source>
        <dbReference type="Proteomes" id="UP000614261"/>
    </source>
</evidence>
<dbReference type="Gene3D" id="3.30.2290.10">
    <property type="entry name" value="PmbA/TldD superfamily"/>
    <property type="match status" value="1"/>
</dbReference>
<dbReference type="EMBL" id="BMGD01000001">
    <property type="protein sequence ID" value="GGB54973.1"/>
    <property type="molecule type" value="Genomic_DNA"/>
</dbReference>